<gene>
    <name evidence="1" type="ORF">SPRG_02760</name>
</gene>
<accession>A0A067D0K0</accession>
<proteinExistence type="predicted"/>
<dbReference type="RefSeq" id="XP_012196737.1">
    <property type="nucleotide sequence ID" value="XM_012341347.1"/>
</dbReference>
<evidence type="ECO:0000313" key="2">
    <source>
        <dbReference type="Proteomes" id="UP000030745"/>
    </source>
</evidence>
<dbReference type="KEGG" id="spar:SPRG_02760"/>
<organism evidence="1 2">
    <name type="scientific">Saprolegnia parasitica (strain CBS 223.65)</name>
    <dbReference type="NCBI Taxonomy" id="695850"/>
    <lineage>
        <taxon>Eukaryota</taxon>
        <taxon>Sar</taxon>
        <taxon>Stramenopiles</taxon>
        <taxon>Oomycota</taxon>
        <taxon>Saprolegniomycetes</taxon>
        <taxon>Saprolegniales</taxon>
        <taxon>Saprolegniaceae</taxon>
        <taxon>Saprolegnia</taxon>
    </lineage>
</organism>
<dbReference type="Proteomes" id="UP000030745">
    <property type="component" value="Unassembled WGS sequence"/>
</dbReference>
<reference evidence="1 2" key="1">
    <citation type="journal article" date="2013" name="PLoS Genet.">
        <title>Distinctive expansion of potential virulence genes in the genome of the oomycete fish pathogen Saprolegnia parasitica.</title>
        <authorList>
            <person name="Jiang R.H."/>
            <person name="de Bruijn I."/>
            <person name="Haas B.J."/>
            <person name="Belmonte R."/>
            <person name="Lobach L."/>
            <person name="Christie J."/>
            <person name="van den Ackerveken G."/>
            <person name="Bottin A."/>
            <person name="Bulone V."/>
            <person name="Diaz-Moreno S.M."/>
            <person name="Dumas B."/>
            <person name="Fan L."/>
            <person name="Gaulin E."/>
            <person name="Govers F."/>
            <person name="Grenville-Briggs L.J."/>
            <person name="Horner N.R."/>
            <person name="Levin J.Z."/>
            <person name="Mammella M."/>
            <person name="Meijer H.J."/>
            <person name="Morris P."/>
            <person name="Nusbaum C."/>
            <person name="Oome S."/>
            <person name="Phillips A.J."/>
            <person name="van Rooyen D."/>
            <person name="Rzeszutek E."/>
            <person name="Saraiva M."/>
            <person name="Secombes C.J."/>
            <person name="Seidl M.F."/>
            <person name="Snel B."/>
            <person name="Stassen J.H."/>
            <person name="Sykes S."/>
            <person name="Tripathy S."/>
            <person name="van den Berg H."/>
            <person name="Vega-Arreguin J.C."/>
            <person name="Wawra S."/>
            <person name="Young S.K."/>
            <person name="Zeng Q."/>
            <person name="Dieguez-Uribeondo J."/>
            <person name="Russ C."/>
            <person name="Tyler B.M."/>
            <person name="van West P."/>
        </authorList>
    </citation>
    <scope>NUCLEOTIDE SEQUENCE [LARGE SCALE GENOMIC DNA]</scope>
    <source>
        <strain evidence="1 2">CBS 223.65</strain>
    </source>
</reference>
<dbReference type="EMBL" id="KK583195">
    <property type="protein sequence ID" value="KDO32281.1"/>
    <property type="molecule type" value="Genomic_DNA"/>
</dbReference>
<dbReference type="VEuPathDB" id="FungiDB:SPRG_02760"/>
<dbReference type="GeneID" id="24125299"/>
<evidence type="ECO:0000313" key="1">
    <source>
        <dbReference type="EMBL" id="KDO32281.1"/>
    </source>
</evidence>
<protein>
    <submittedName>
        <fullName evidence="1">Uncharacterized protein</fullName>
    </submittedName>
</protein>
<keyword evidence="2" id="KW-1185">Reference proteome</keyword>
<name>A0A067D0K0_SAPPC</name>
<sequence length="166" mass="18522">MPRLDYAKWLNATPRVELMVDNVGVMDLSGVLAFCDAVGGSTKPHQLWLGNVASVGDFHGRRLPSRLRIFEWHPHDQRTAGDYFNDAMARDVAYALDLQRLGRSGCDYFGQLLLNHGFSHMKNLEVDDSAGQDNDTLLLLLVGLAQFTLLANLKLPEHYFSTYGVG</sequence>
<dbReference type="AlphaFoldDB" id="A0A067D0K0"/>